<dbReference type="PANTHER" id="PTHR46233">
    <property type="entry name" value="HYDROXYACYLGLUTATHIONE HYDROLASE GLOC"/>
    <property type="match status" value="1"/>
</dbReference>
<dbReference type="InterPro" id="IPR010982">
    <property type="entry name" value="Lambda_DNA-bd_dom_sf"/>
</dbReference>
<comment type="cofactor">
    <cofactor evidence="1">
        <name>Zn(2+)</name>
        <dbReference type="ChEBI" id="CHEBI:29105"/>
    </cofactor>
</comment>
<keyword evidence="7" id="KW-1185">Reference proteome</keyword>
<dbReference type="Gene3D" id="1.10.260.40">
    <property type="entry name" value="lambda repressor-like DNA-binding domains"/>
    <property type="match status" value="1"/>
</dbReference>
<reference evidence="7" key="1">
    <citation type="submission" date="2018-04" db="EMBL/GenBank/DDBJ databases">
        <authorList>
            <person name="Lucker S."/>
            <person name="Sakoula D."/>
        </authorList>
    </citation>
    <scope>NUCLEOTIDE SEQUENCE [LARGE SCALE GENOMIC DNA]</scope>
</reference>
<dbReference type="Gene3D" id="3.60.15.10">
    <property type="entry name" value="Ribonuclease Z/Hydroxyacylglutathione hydrolase-like"/>
    <property type="match status" value="1"/>
</dbReference>
<dbReference type="CDD" id="cd00093">
    <property type="entry name" value="HTH_XRE"/>
    <property type="match status" value="1"/>
</dbReference>
<evidence type="ECO:0000256" key="4">
    <source>
        <dbReference type="ARBA" id="ARBA00022833"/>
    </source>
</evidence>
<dbReference type="InterPro" id="IPR036866">
    <property type="entry name" value="RibonucZ/Hydroxyglut_hydro"/>
</dbReference>
<dbReference type="Proteomes" id="UP000248168">
    <property type="component" value="Unassembled WGS sequence"/>
</dbReference>
<evidence type="ECO:0000256" key="2">
    <source>
        <dbReference type="ARBA" id="ARBA00022723"/>
    </source>
</evidence>
<name>A0A330L4E3_9BACT</name>
<evidence type="ECO:0000313" key="7">
    <source>
        <dbReference type="Proteomes" id="UP000248168"/>
    </source>
</evidence>
<dbReference type="InParanoid" id="A0A330L4E3"/>
<dbReference type="GO" id="GO:0016787">
    <property type="term" value="F:hydrolase activity"/>
    <property type="evidence" value="ECO:0007669"/>
    <property type="project" value="UniProtKB-KW"/>
</dbReference>
<feature type="domain" description="HTH cro/C1-type" evidence="5">
    <location>
        <begin position="11"/>
        <end position="65"/>
    </location>
</feature>
<evidence type="ECO:0000313" key="6">
    <source>
        <dbReference type="EMBL" id="SPP64694.1"/>
    </source>
</evidence>
<organism evidence="6 7">
    <name type="scientific">Nitrospira lenta</name>
    <dbReference type="NCBI Taxonomy" id="1436998"/>
    <lineage>
        <taxon>Bacteria</taxon>
        <taxon>Pseudomonadati</taxon>
        <taxon>Nitrospirota</taxon>
        <taxon>Nitrospiria</taxon>
        <taxon>Nitrospirales</taxon>
        <taxon>Nitrospiraceae</taxon>
        <taxon>Nitrospira</taxon>
    </lineage>
</organism>
<dbReference type="InterPro" id="IPR051453">
    <property type="entry name" value="MBL_Glyoxalase_II"/>
</dbReference>
<evidence type="ECO:0000256" key="3">
    <source>
        <dbReference type="ARBA" id="ARBA00022801"/>
    </source>
</evidence>
<dbReference type="InterPro" id="IPR001279">
    <property type="entry name" value="Metallo-B-lactamas"/>
</dbReference>
<dbReference type="PROSITE" id="PS50943">
    <property type="entry name" value="HTH_CROC1"/>
    <property type="match status" value="1"/>
</dbReference>
<dbReference type="PANTHER" id="PTHR46233:SF3">
    <property type="entry name" value="HYDROXYACYLGLUTATHIONE HYDROLASE GLOC"/>
    <property type="match status" value="1"/>
</dbReference>
<dbReference type="SUPFAM" id="SSF56281">
    <property type="entry name" value="Metallo-hydrolase/oxidoreductase"/>
    <property type="match status" value="1"/>
</dbReference>
<dbReference type="EMBL" id="OUNR01000012">
    <property type="protein sequence ID" value="SPP64694.1"/>
    <property type="molecule type" value="Genomic_DNA"/>
</dbReference>
<keyword evidence="2" id="KW-0479">Metal-binding</keyword>
<keyword evidence="4" id="KW-0862">Zinc</keyword>
<sequence>MPLEDELCDILKKSRIGQGISVVDLSKMTGLPGSDITALERGDRPRDRTEVRALAMGLGLRAEPLMQIALEQWEPVAQRQPTWVETIHGSINGYGVQGYVVHDDGEALLIDTAYNAPAMIEFLSRQRVRLVGICLTHGHADHADGIEQILQSHPAPVYLGAEDVELLSWRPPQSQLMTPVHGQTIAVGRLAVHCLMAPGHTAGGICYRVDDAQTPLCFVGDTLFAGSIGRSNPSTLYQTHLASVRTTVLGLPPAYGLLPGHGPATTVEEELAHNPFYASVP</sequence>
<evidence type="ECO:0000256" key="1">
    <source>
        <dbReference type="ARBA" id="ARBA00001947"/>
    </source>
</evidence>
<dbReference type="RefSeq" id="WP_181416717.1">
    <property type="nucleotide sequence ID" value="NZ_OUNR01000012.1"/>
</dbReference>
<keyword evidence="3 6" id="KW-0378">Hydrolase</keyword>
<keyword evidence="6" id="KW-0238">DNA-binding</keyword>
<dbReference type="GO" id="GO:0003677">
    <property type="term" value="F:DNA binding"/>
    <property type="evidence" value="ECO:0007669"/>
    <property type="project" value="UniProtKB-KW"/>
</dbReference>
<proteinExistence type="predicted"/>
<dbReference type="InterPro" id="IPR001387">
    <property type="entry name" value="Cro/C1-type_HTH"/>
</dbReference>
<protein>
    <submittedName>
        <fullName evidence="6">Putative Hydrolase with N-terminal DNA-binding domain</fullName>
    </submittedName>
</protein>
<evidence type="ECO:0000259" key="5">
    <source>
        <dbReference type="PROSITE" id="PS50943"/>
    </source>
</evidence>
<gene>
    <name evidence="6" type="ORF">NITLEN_20334</name>
</gene>
<dbReference type="GO" id="GO:0046872">
    <property type="term" value="F:metal ion binding"/>
    <property type="evidence" value="ECO:0007669"/>
    <property type="project" value="UniProtKB-KW"/>
</dbReference>
<dbReference type="AlphaFoldDB" id="A0A330L4E3"/>
<dbReference type="Pfam" id="PF00753">
    <property type="entry name" value="Lactamase_B"/>
    <property type="match status" value="1"/>
</dbReference>
<accession>A0A330L4E3</accession>
<dbReference type="CDD" id="cd06262">
    <property type="entry name" value="metallo-hydrolase-like_MBL-fold"/>
    <property type="match status" value="1"/>
</dbReference>
<dbReference type="SMART" id="SM00849">
    <property type="entry name" value="Lactamase_B"/>
    <property type="match status" value="1"/>
</dbReference>
<dbReference type="SUPFAM" id="SSF47413">
    <property type="entry name" value="lambda repressor-like DNA-binding domains"/>
    <property type="match status" value="1"/>
</dbReference>